<evidence type="ECO:0000313" key="2">
    <source>
        <dbReference type="EMBL" id="CAK5284326.1"/>
    </source>
</evidence>
<dbReference type="EMBL" id="CAVNYO010000478">
    <property type="protein sequence ID" value="CAK5284326.1"/>
    <property type="molecule type" value="Genomic_DNA"/>
</dbReference>
<sequence length="74" mass="8563">MSKVVLLQIVNGMIQWNPKGTRTLDQPIMPTQSSAALMWRSIADRELFPYRCCRDSQEPARLIRSFKARHGFGR</sequence>
<organism evidence="1 3">
    <name type="scientific">Mycena citricolor</name>
    <dbReference type="NCBI Taxonomy" id="2018698"/>
    <lineage>
        <taxon>Eukaryota</taxon>
        <taxon>Fungi</taxon>
        <taxon>Dikarya</taxon>
        <taxon>Basidiomycota</taxon>
        <taxon>Agaricomycotina</taxon>
        <taxon>Agaricomycetes</taxon>
        <taxon>Agaricomycetidae</taxon>
        <taxon>Agaricales</taxon>
        <taxon>Marasmiineae</taxon>
        <taxon>Mycenaceae</taxon>
        <taxon>Mycena</taxon>
    </lineage>
</organism>
<dbReference type="Proteomes" id="UP001295794">
    <property type="component" value="Unassembled WGS sequence"/>
</dbReference>
<protein>
    <submittedName>
        <fullName evidence="1">Uncharacterized protein</fullName>
    </submittedName>
</protein>
<dbReference type="EMBL" id="CAVNYO010000156">
    <property type="protein sequence ID" value="CAK5269879.1"/>
    <property type="molecule type" value="Genomic_DNA"/>
</dbReference>
<evidence type="ECO:0000313" key="1">
    <source>
        <dbReference type="EMBL" id="CAK5269879.1"/>
    </source>
</evidence>
<accession>A0AAD2H4I5</accession>
<dbReference type="AlphaFoldDB" id="A0AAD2H4I5"/>
<keyword evidence="3" id="KW-1185">Reference proteome</keyword>
<gene>
    <name evidence="1" type="ORF">MYCIT1_LOCUS13921</name>
    <name evidence="2" type="ORF">MYCIT1_LOCUS37489</name>
</gene>
<reference evidence="1" key="1">
    <citation type="submission" date="2023-11" db="EMBL/GenBank/DDBJ databases">
        <authorList>
            <person name="De Vega J J."/>
            <person name="De Vega J J."/>
        </authorList>
    </citation>
    <scope>NUCLEOTIDE SEQUENCE</scope>
</reference>
<name>A0AAD2H4I5_9AGAR</name>
<evidence type="ECO:0000313" key="3">
    <source>
        <dbReference type="Proteomes" id="UP001295794"/>
    </source>
</evidence>
<proteinExistence type="predicted"/>
<comment type="caution">
    <text evidence="1">The sequence shown here is derived from an EMBL/GenBank/DDBJ whole genome shotgun (WGS) entry which is preliminary data.</text>
</comment>